<name>A0ABV7MK61_9HYPH</name>
<dbReference type="EMBL" id="JBHRVD010000001">
    <property type="protein sequence ID" value="MFC3321559.1"/>
    <property type="molecule type" value="Genomic_DNA"/>
</dbReference>
<comment type="caution">
    <text evidence="1">The sequence shown here is derived from an EMBL/GenBank/DDBJ whole genome shotgun (WGS) entry which is preliminary data.</text>
</comment>
<evidence type="ECO:0000313" key="1">
    <source>
        <dbReference type="EMBL" id="MFC3321559.1"/>
    </source>
</evidence>
<sequence length="159" mass="18030">MTRLRGLAWDHRRCWGPLDASVGPYCAGNGGLEIEWDRRSLYEFGEGALGPVLGTYDLVVFDHPFIGDIAHDELMVPFDAYLSAEQIRLFEQDSVGASWRSYEKNGRLARSPPTARIFWSAMDQCRIRMTRWSNLAGRRARTGSGSDFPSYLRMPCACF</sequence>
<gene>
    <name evidence="1" type="ORF">ACFOJ9_07185</name>
</gene>
<protein>
    <submittedName>
        <fullName evidence="1">Uncharacterized protein</fullName>
    </submittedName>
</protein>
<proteinExistence type="predicted"/>
<dbReference type="RefSeq" id="WP_378978017.1">
    <property type="nucleotide sequence ID" value="NZ_JBHRVD010000001.1"/>
</dbReference>
<accession>A0ABV7MK61</accession>
<organism evidence="1 2">
    <name type="scientific">Mesorhizobium cantuariense</name>
    <dbReference type="NCBI Taxonomy" id="1300275"/>
    <lineage>
        <taxon>Bacteria</taxon>
        <taxon>Pseudomonadati</taxon>
        <taxon>Pseudomonadota</taxon>
        <taxon>Alphaproteobacteria</taxon>
        <taxon>Hyphomicrobiales</taxon>
        <taxon>Phyllobacteriaceae</taxon>
        <taxon>Mesorhizobium</taxon>
    </lineage>
</organism>
<keyword evidence="2" id="KW-1185">Reference proteome</keyword>
<evidence type="ECO:0000313" key="2">
    <source>
        <dbReference type="Proteomes" id="UP001595648"/>
    </source>
</evidence>
<dbReference type="Proteomes" id="UP001595648">
    <property type="component" value="Unassembled WGS sequence"/>
</dbReference>
<reference evidence="2" key="1">
    <citation type="journal article" date="2019" name="Int. J. Syst. Evol. Microbiol.">
        <title>The Global Catalogue of Microorganisms (GCM) 10K type strain sequencing project: providing services to taxonomists for standard genome sequencing and annotation.</title>
        <authorList>
            <consortium name="The Broad Institute Genomics Platform"/>
            <consortium name="The Broad Institute Genome Sequencing Center for Infectious Disease"/>
            <person name="Wu L."/>
            <person name="Ma J."/>
        </authorList>
    </citation>
    <scope>NUCLEOTIDE SEQUENCE [LARGE SCALE GENOMIC DNA]</scope>
    <source>
        <strain evidence="2">ICMP 19515</strain>
    </source>
</reference>